<dbReference type="InterPro" id="IPR010282">
    <property type="entry name" value="Uncharacterised_HutD/Ves"/>
</dbReference>
<evidence type="ECO:0008006" key="3">
    <source>
        <dbReference type="Google" id="ProtNLM"/>
    </source>
</evidence>
<protein>
    <recommendedName>
        <fullName evidence="3">HutD-family protein</fullName>
    </recommendedName>
</protein>
<dbReference type="PANTHER" id="PTHR37943:SF1">
    <property type="entry name" value="PROTEIN VES"/>
    <property type="match status" value="1"/>
</dbReference>
<dbReference type="CDD" id="cd20293">
    <property type="entry name" value="cupin_HutD_N"/>
    <property type="match status" value="1"/>
</dbReference>
<dbReference type="Pfam" id="PF05962">
    <property type="entry name" value="HutD"/>
    <property type="match status" value="1"/>
</dbReference>
<dbReference type="AlphaFoldDB" id="A0A7W9ZJK0"/>
<organism evidence="1 2">
    <name type="scientific">Novispirillum itersonii</name>
    <name type="common">Aquaspirillum itersonii</name>
    <dbReference type="NCBI Taxonomy" id="189"/>
    <lineage>
        <taxon>Bacteria</taxon>
        <taxon>Pseudomonadati</taxon>
        <taxon>Pseudomonadota</taxon>
        <taxon>Alphaproteobacteria</taxon>
        <taxon>Rhodospirillales</taxon>
        <taxon>Novispirillaceae</taxon>
        <taxon>Novispirillum</taxon>
    </lineage>
</organism>
<name>A0A7W9ZJK0_NOVIT</name>
<evidence type="ECO:0000313" key="2">
    <source>
        <dbReference type="Proteomes" id="UP000544872"/>
    </source>
</evidence>
<dbReference type="RefSeq" id="WP_260402595.1">
    <property type="nucleotide sequence ID" value="NZ_JACIIX010000022.1"/>
</dbReference>
<accession>A0A7W9ZJK0</accession>
<comment type="caution">
    <text evidence="1">The sequence shown here is derived from an EMBL/GenBank/DDBJ whole genome shotgun (WGS) entry which is preliminary data.</text>
</comment>
<dbReference type="PANTHER" id="PTHR37943">
    <property type="entry name" value="PROTEIN VES"/>
    <property type="match status" value="1"/>
</dbReference>
<reference evidence="1 2" key="1">
    <citation type="submission" date="2020-08" db="EMBL/GenBank/DDBJ databases">
        <title>Genomic Encyclopedia of Type Strains, Phase IV (KMG-IV): sequencing the most valuable type-strain genomes for metagenomic binning, comparative biology and taxonomic classification.</title>
        <authorList>
            <person name="Goeker M."/>
        </authorList>
    </citation>
    <scope>NUCLEOTIDE SEQUENCE [LARGE SCALE GENOMIC DNA]</scope>
    <source>
        <strain evidence="1 2">DSM 11590</strain>
    </source>
</reference>
<gene>
    <name evidence="1" type="ORF">FHS48_003811</name>
</gene>
<dbReference type="InterPro" id="IPR014710">
    <property type="entry name" value="RmlC-like_jellyroll"/>
</dbReference>
<evidence type="ECO:0000313" key="1">
    <source>
        <dbReference type="EMBL" id="MBB6212360.1"/>
    </source>
</evidence>
<dbReference type="EMBL" id="JACIIX010000022">
    <property type="protein sequence ID" value="MBB6212360.1"/>
    <property type="molecule type" value="Genomic_DNA"/>
</dbReference>
<dbReference type="Gene3D" id="2.60.120.10">
    <property type="entry name" value="Jelly Rolls"/>
    <property type="match status" value="1"/>
</dbReference>
<dbReference type="SUPFAM" id="SSF51182">
    <property type="entry name" value="RmlC-like cupins"/>
    <property type="match status" value="1"/>
</dbReference>
<keyword evidence="2" id="KW-1185">Reference proteome</keyword>
<dbReference type="InterPro" id="IPR011051">
    <property type="entry name" value="RmlC_Cupin_sf"/>
</dbReference>
<sequence>MSRMKVLGPKDYQRMPWKNGQGMTTEIARFPADGFGRFQWRVSIADVVSAGAFSAFTGYDRLIACIEGEGMTLTVDGGPPEAVAREAQPFFFSGDAAVTCDLIGGPTRDFNLIVDRARMGGDMIRLRGGENWAGGADDTIVLVYALRGSVQVHTGDAETRLTEDNTARIDGEAVAVTVGPGAEALISVVTVQDTAEDDGEV</sequence>
<dbReference type="Proteomes" id="UP000544872">
    <property type="component" value="Unassembled WGS sequence"/>
</dbReference>
<proteinExistence type="predicted"/>